<dbReference type="HAMAP" id="MF_00236">
    <property type="entry name" value="TatA_E"/>
    <property type="match status" value="1"/>
</dbReference>
<protein>
    <recommendedName>
        <fullName evidence="9">Sec-independent protein translocase protein TatA</fullName>
    </recommendedName>
</protein>
<dbReference type="InterPro" id="IPR003369">
    <property type="entry name" value="TatA/B/E"/>
</dbReference>
<dbReference type="PANTHER" id="PTHR42982:SF1">
    <property type="entry name" value="SEC-INDEPENDENT PROTEIN TRANSLOCASE PROTEIN TATA"/>
    <property type="match status" value="1"/>
</dbReference>
<evidence type="ECO:0000256" key="5">
    <source>
        <dbReference type="ARBA" id="ARBA00022927"/>
    </source>
</evidence>
<evidence type="ECO:0000256" key="9">
    <source>
        <dbReference type="HAMAP-Rule" id="MF_00236"/>
    </source>
</evidence>
<dbReference type="RefSeq" id="WP_024738073.1">
    <property type="nucleotide sequence ID" value="NZ_BAABZD010000009.1"/>
</dbReference>
<feature type="compositionally biased region" description="Polar residues" evidence="10">
    <location>
        <begin position="67"/>
        <end position="81"/>
    </location>
</feature>
<dbReference type="InterPro" id="IPR006312">
    <property type="entry name" value="TatA/E"/>
</dbReference>
<evidence type="ECO:0000313" key="11">
    <source>
        <dbReference type="EMBL" id="MCK0085592.1"/>
    </source>
</evidence>
<evidence type="ECO:0000256" key="2">
    <source>
        <dbReference type="ARBA" id="ARBA00022448"/>
    </source>
</evidence>
<dbReference type="GO" id="GO:0043953">
    <property type="term" value="P:protein transport by the Tat complex"/>
    <property type="evidence" value="ECO:0007669"/>
    <property type="project" value="UniProtKB-UniRule"/>
</dbReference>
<dbReference type="EMBL" id="JAINVB010000001">
    <property type="protein sequence ID" value="MCK0085592.1"/>
    <property type="molecule type" value="Genomic_DNA"/>
</dbReference>
<comment type="subunit">
    <text evidence="9">Forms a complex with TatC.</text>
</comment>
<comment type="function">
    <text evidence="9">Part of the twin-arginine translocation (Tat) system that transports large folded proteins containing a characteristic twin-arginine motif in their signal peptide across membranes. TatA could form the protein-conducting channel of the Tat system.</text>
</comment>
<dbReference type="NCBIfam" id="TIGR01411">
    <property type="entry name" value="tatAE"/>
    <property type="match status" value="1"/>
</dbReference>
<keyword evidence="8 9" id="KW-0472">Membrane</keyword>
<keyword evidence="7 9" id="KW-0811">Translocation</keyword>
<keyword evidence="4 9" id="KW-0812">Transmembrane</keyword>
<dbReference type="GeneID" id="97128616"/>
<evidence type="ECO:0000313" key="12">
    <source>
        <dbReference type="Proteomes" id="UP001203136"/>
    </source>
</evidence>
<reference evidence="11" key="1">
    <citation type="journal article" date="2022" name="Cell Host Microbe">
        <title>Colonization of the live biotherapeutic product VE303 and modulation of the microbiota and metabolites in healthy volunteers.</title>
        <authorList>
            <person name="Dsouza M."/>
            <person name="Menon R."/>
            <person name="Crossette E."/>
            <person name="Bhattarai S.K."/>
            <person name="Schneider J."/>
            <person name="Kim Y.G."/>
            <person name="Reddy S."/>
            <person name="Caballero S."/>
            <person name="Felix C."/>
            <person name="Cornacchione L."/>
            <person name="Hendrickson J."/>
            <person name="Watson A.R."/>
            <person name="Minot S.S."/>
            <person name="Greenfield N."/>
            <person name="Schopf L."/>
            <person name="Szabady R."/>
            <person name="Patarroyo J."/>
            <person name="Smith W."/>
            <person name="Harrison P."/>
            <person name="Kuijper E.J."/>
            <person name="Kelly C.P."/>
            <person name="Olle B."/>
            <person name="Bobilev D."/>
            <person name="Silber J.L."/>
            <person name="Bucci V."/>
            <person name="Roberts B."/>
            <person name="Faith J."/>
            <person name="Norman J.M."/>
        </authorList>
    </citation>
    <scope>NUCLEOTIDE SEQUENCE</scope>
    <source>
        <strain evidence="11">VE303-04</strain>
    </source>
</reference>
<dbReference type="GO" id="GO:0008320">
    <property type="term" value="F:protein transmembrane transporter activity"/>
    <property type="evidence" value="ECO:0007669"/>
    <property type="project" value="UniProtKB-UniRule"/>
</dbReference>
<comment type="similarity">
    <text evidence="9">Belongs to the TatA/E family.</text>
</comment>
<evidence type="ECO:0000256" key="10">
    <source>
        <dbReference type="SAM" id="MobiDB-lite"/>
    </source>
</evidence>
<dbReference type="Gene3D" id="1.20.5.3310">
    <property type="match status" value="1"/>
</dbReference>
<keyword evidence="6 9" id="KW-1133">Transmembrane helix</keyword>
<organism evidence="11 12">
    <name type="scientific">Clostridium symbiosum</name>
    <name type="common">Bacteroides symbiosus</name>
    <dbReference type="NCBI Taxonomy" id="1512"/>
    <lineage>
        <taxon>Bacteria</taxon>
        <taxon>Bacillati</taxon>
        <taxon>Bacillota</taxon>
        <taxon>Clostridia</taxon>
        <taxon>Lachnospirales</taxon>
        <taxon>Lachnospiraceae</taxon>
        <taxon>Otoolea</taxon>
    </lineage>
</organism>
<evidence type="ECO:0000256" key="1">
    <source>
        <dbReference type="ARBA" id="ARBA00004162"/>
    </source>
</evidence>
<dbReference type="PANTHER" id="PTHR42982">
    <property type="entry name" value="SEC-INDEPENDENT PROTEIN TRANSLOCASE PROTEIN TATA"/>
    <property type="match status" value="1"/>
</dbReference>
<dbReference type="GO" id="GO:0033281">
    <property type="term" value="C:TAT protein transport complex"/>
    <property type="evidence" value="ECO:0007669"/>
    <property type="project" value="UniProtKB-UniRule"/>
</dbReference>
<evidence type="ECO:0000256" key="8">
    <source>
        <dbReference type="ARBA" id="ARBA00023136"/>
    </source>
</evidence>
<evidence type="ECO:0000256" key="6">
    <source>
        <dbReference type="ARBA" id="ARBA00022989"/>
    </source>
</evidence>
<gene>
    <name evidence="9" type="primary">tatA</name>
    <name evidence="11" type="ORF">K5I21_06830</name>
</gene>
<keyword evidence="5 9" id="KW-0653">Protein transport</keyword>
<evidence type="ECO:0000256" key="7">
    <source>
        <dbReference type="ARBA" id="ARBA00023010"/>
    </source>
</evidence>
<comment type="caution">
    <text evidence="11">The sequence shown here is derived from an EMBL/GenBank/DDBJ whole genome shotgun (WGS) entry which is preliminary data.</text>
</comment>
<proteinExistence type="inferred from homology"/>
<sequence length="99" mass="10682">MKLGTTELILILVVALVVFGPSKLPELGKLAGQAVGSFKKYVNSFEGEWKEDAGPVRTEQAAKKTAETQAVMTEETASQMKSENREQAEGIRISNEAAV</sequence>
<dbReference type="AlphaFoldDB" id="A0AAW5F123"/>
<comment type="subcellular location">
    <subcellularLocation>
        <location evidence="1 9">Cell membrane</location>
        <topology evidence="1 9">Single-pass membrane protein</topology>
    </subcellularLocation>
</comment>
<name>A0AAW5F123_CLOSY</name>
<dbReference type="Pfam" id="PF02416">
    <property type="entry name" value="TatA_B_E"/>
    <property type="match status" value="1"/>
</dbReference>
<keyword evidence="3 9" id="KW-1003">Cell membrane</keyword>
<keyword evidence="2 9" id="KW-0813">Transport</keyword>
<evidence type="ECO:0000256" key="3">
    <source>
        <dbReference type="ARBA" id="ARBA00022475"/>
    </source>
</evidence>
<evidence type="ECO:0000256" key="4">
    <source>
        <dbReference type="ARBA" id="ARBA00022692"/>
    </source>
</evidence>
<accession>A0AAW5F123</accession>
<dbReference type="Proteomes" id="UP001203136">
    <property type="component" value="Unassembled WGS sequence"/>
</dbReference>
<feature type="region of interest" description="Disordered" evidence="10">
    <location>
        <begin position="61"/>
        <end position="99"/>
    </location>
</feature>